<gene>
    <name evidence="1" type="ORF">LVIROSA_LOCUS1795</name>
</gene>
<organism evidence="1 2">
    <name type="scientific">Lactuca virosa</name>
    <dbReference type="NCBI Taxonomy" id="75947"/>
    <lineage>
        <taxon>Eukaryota</taxon>
        <taxon>Viridiplantae</taxon>
        <taxon>Streptophyta</taxon>
        <taxon>Embryophyta</taxon>
        <taxon>Tracheophyta</taxon>
        <taxon>Spermatophyta</taxon>
        <taxon>Magnoliopsida</taxon>
        <taxon>eudicotyledons</taxon>
        <taxon>Gunneridae</taxon>
        <taxon>Pentapetalae</taxon>
        <taxon>asterids</taxon>
        <taxon>campanulids</taxon>
        <taxon>Asterales</taxon>
        <taxon>Asteraceae</taxon>
        <taxon>Cichorioideae</taxon>
        <taxon>Cichorieae</taxon>
        <taxon>Lactucinae</taxon>
        <taxon>Lactuca</taxon>
    </lineage>
</organism>
<name>A0AAU9LJV0_9ASTR</name>
<reference evidence="1 2" key="1">
    <citation type="submission" date="2022-01" db="EMBL/GenBank/DDBJ databases">
        <authorList>
            <person name="Xiong W."/>
            <person name="Schranz E."/>
        </authorList>
    </citation>
    <scope>NUCLEOTIDE SEQUENCE [LARGE SCALE GENOMIC DNA]</scope>
</reference>
<dbReference type="Proteomes" id="UP001157418">
    <property type="component" value="Unassembled WGS sequence"/>
</dbReference>
<protein>
    <submittedName>
        <fullName evidence="1">Uncharacterized protein</fullName>
    </submittedName>
</protein>
<proteinExistence type="predicted"/>
<dbReference type="SUPFAM" id="SSF50630">
    <property type="entry name" value="Acid proteases"/>
    <property type="match status" value="1"/>
</dbReference>
<comment type="caution">
    <text evidence="1">The sequence shown here is derived from an EMBL/GenBank/DDBJ whole genome shotgun (WGS) entry which is preliminary data.</text>
</comment>
<dbReference type="Gene3D" id="2.40.70.10">
    <property type="entry name" value="Acid Proteases"/>
    <property type="match status" value="1"/>
</dbReference>
<dbReference type="AlphaFoldDB" id="A0AAU9LJV0"/>
<sequence length="147" mass="15858">MAEVSLNTISGLTPPRTMKVKGDVGGLEVIVLIDSGATHNFLSTRIIRLLGVAVVGKGTVGVKLGNRLMVRSQGTCKGVVLNLPEVQVVEDFLPFDVGGFDIILGIHWLRTLGDMIVNWKELRMQFWDGGRLVTITGDLTLSKSLAS</sequence>
<dbReference type="EMBL" id="CAKMRJ010000001">
    <property type="protein sequence ID" value="CAH1413852.1"/>
    <property type="molecule type" value="Genomic_DNA"/>
</dbReference>
<accession>A0AAU9LJV0</accession>
<evidence type="ECO:0000313" key="1">
    <source>
        <dbReference type="EMBL" id="CAH1413852.1"/>
    </source>
</evidence>
<evidence type="ECO:0000313" key="2">
    <source>
        <dbReference type="Proteomes" id="UP001157418"/>
    </source>
</evidence>
<keyword evidence="2" id="KW-1185">Reference proteome</keyword>
<dbReference type="CDD" id="cd00303">
    <property type="entry name" value="retropepsin_like"/>
    <property type="match status" value="1"/>
</dbReference>
<dbReference type="Pfam" id="PF08284">
    <property type="entry name" value="RVP_2"/>
    <property type="match status" value="1"/>
</dbReference>
<dbReference type="InterPro" id="IPR021109">
    <property type="entry name" value="Peptidase_aspartic_dom_sf"/>
</dbReference>